<keyword evidence="4" id="KW-1003">Cell membrane</keyword>
<evidence type="ECO:0000313" key="22">
    <source>
        <dbReference type="EMBL" id="KXG29933.1"/>
    </source>
</evidence>
<dbReference type="PROSITE" id="PS00108">
    <property type="entry name" value="PROTEIN_KINASE_ST"/>
    <property type="match status" value="1"/>
</dbReference>
<dbReference type="Gene3D" id="3.80.10.10">
    <property type="entry name" value="Ribonuclease Inhibitor"/>
    <property type="match status" value="4"/>
</dbReference>
<dbReference type="EC" id="2.7.11.1" evidence="3"/>
<evidence type="ECO:0000259" key="21">
    <source>
        <dbReference type="PROSITE" id="PS50011"/>
    </source>
</evidence>
<evidence type="ECO:0000256" key="12">
    <source>
        <dbReference type="ARBA" id="ARBA00022741"/>
    </source>
</evidence>
<comment type="subcellular location">
    <subcellularLocation>
        <location evidence="1">Cell membrane</location>
        <topology evidence="1">Single-pass membrane protein</topology>
    </subcellularLocation>
</comment>
<evidence type="ECO:0000256" key="4">
    <source>
        <dbReference type="ARBA" id="ARBA00022475"/>
    </source>
</evidence>
<dbReference type="InterPro" id="IPR008271">
    <property type="entry name" value="Ser/Thr_kinase_AS"/>
</dbReference>
<dbReference type="Pfam" id="PF07714">
    <property type="entry name" value="PK_Tyr_Ser-Thr"/>
    <property type="match status" value="1"/>
</dbReference>
<proteinExistence type="inferred from homology"/>
<evidence type="ECO:0000256" key="7">
    <source>
        <dbReference type="ARBA" id="ARBA00022614"/>
    </source>
</evidence>
<dbReference type="FunFam" id="1.10.510.10:FF:000417">
    <property type="entry name" value="Leucine-rich repeat receptor-like protein kinase"/>
    <property type="match status" value="1"/>
</dbReference>
<dbReference type="CDD" id="cd14066">
    <property type="entry name" value="STKc_IRAK"/>
    <property type="match status" value="1"/>
</dbReference>
<dbReference type="Pfam" id="PF13855">
    <property type="entry name" value="LRR_8"/>
    <property type="match status" value="3"/>
</dbReference>
<protein>
    <recommendedName>
        <fullName evidence="3">non-specific serine/threonine protein kinase</fullName>
        <ecNumber evidence="3">2.7.11.1</ecNumber>
    </recommendedName>
</protein>
<dbReference type="GO" id="GO:0005886">
    <property type="term" value="C:plasma membrane"/>
    <property type="evidence" value="ECO:0000318"/>
    <property type="project" value="GO_Central"/>
</dbReference>
<dbReference type="FunFam" id="3.80.10.10:FF:000233">
    <property type="entry name" value="Leucine-rich repeat receptor-like protein kinase TDR"/>
    <property type="match status" value="1"/>
</dbReference>
<keyword evidence="17" id="KW-0675">Receptor</keyword>
<dbReference type="InterPro" id="IPR011009">
    <property type="entry name" value="Kinase-like_dom_sf"/>
</dbReference>
<keyword evidence="13" id="KW-0418">Kinase</keyword>
<keyword evidence="18" id="KW-0325">Glycoprotein</keyword>
<dbReference type="Gramene" id="KXG29933">
    <property type="protein sequence ID" value="KXG29933"/>
    <property type="gene ID" value="SORBI_3004G111400"/>
</dbReference>
<dbReference type="GO" id="GO:0009791">
    <property type="term" value="P:post-embryonic development"/>
    <property type="evidence" value="ECO:0007669"/>
    <property type="project" value="UniProtKB-ARBA"/>
</dbReference>
<dbReference type="InterPro" id="IPR032675">
    <property type="entry name" value="LRR_dom_sf"/>
</dbReference>
<dbReference type="Proteomes" id="UP000000768">
    <property type="component" value="Chromosome 4"/>
</dbReference>
<comment type="catalytic activity">
    <reaction evidence="20">
        <text>L-seryl-[protein] + ATP = O-phospho-L-seryl-[protein] + ADP + H(+)</text>
        <dbReference type="Rhea" id="RHEA:17989"/>
        <dbReference type="Rhea" id="RHEA-COMP:9863"/>
        <dbReference type="Rhea" id="RHEA-COMP:11604"/>
        <dbReference type="ChEBI" id="CHEBI:15378"/>
        <dbReference type="ChEBI" id="CHEBI:29999"/>
        <dbReference type="ChEBI" id="CHEBI:30616"/>
        <dbReference type="ChEBI" id="CHEBI:83421"/>
        <dbReference type="ChEBI" id="CHEBI:456216"/>
        <dbReference type="EC" id="2.7.11.1"/>
    </reaction>
</comment>
<keyword evidence="5" id="KW-0723">Serine/threonine-protein kinase</keyword>
<dbReference type="PANTHER" id="PTHR48053">
    <property type="entry name" value="LEUCINE RICH REPEAT FAMILY PROTEIN, EXPRESSED"/>
    <property type="match status" value="1"/>
</dbReference>
<evidence type="ECO:0000256" key="18">
    <source>
        <dbReference type="ARBA" id="ARBA00023180"/>
    </source>
</evidence>
<keyword evidence="14" id="KW-0067">ATP-binding</keyword>
<keyword evidence="6" id="KW-0597">Phosphoprotein</keyword>
<evidence type="ECO:0000256" key="5">
    <source>
        <dbReference type="ARBA" id="ARBA00022527"/>
    </source>
</evidence>
<dbReference type="Pfam" id="PF00560">
    <property type="entry name" value="LRR_1"/>
    <property type="match status" value="2"/>
</dbReference>
<dbReference type="InterPro" id="IPR003591">
    <property type="entry name" value="Leu-rich_rpt_typical-subtyp"/>
</dbReference>
<keyword evidence="12" id="KW-0547">Nucleotide-binding</keyword>
<evidence type="ECO:0000256" key="2">
    <source>
        <dbReference type="ARBA" id="ARBA00008684"/>
    </source>
</evidence>
<dbReference type="PANTHER" id="PTHR48053:SF109">
    <property type="entry name" value="PROTEIN KINASE DOMAIN-CONTAINING PROTEIN"/>
    <property type="match status" value="1"/>
</dbReference>
<evidence type="ECO:0000256" key="8">
    <source>
        <dbReference type="ARBA" id="ARBA00022679"/>
    </source>
</evidence>
<gene>
    <name evidence="22" type="ORF">SORBI_3004G111400</name>
</gene>
<dbReference type="EMBL" id="CM000763">
    <property type="protein sequence ID" value="KXG29933.1"/>
    <property type="molecule type" value="Genomic_DNA"/>
</dbReference>
<dbReference type="SUPFAM" id="SSF56112">
    <property type="entry name" value="Protein kinase-like (PK-like)"/>
    <property type="match status" value="1"/>
</dbReference>
<evidence type="ECO:0000256" key="3">
    <source>
        <dbReference type="ARBA" id="ARBA00012513"/>
    </source>
</evidence>
<dbReference type="Gene3D" id="1.10.510.10">
    <property type="entry name" value="Transferase(Phosphotransferase) domain 1"/>
    <property type="match status" value="1"/>
</dbReference>
<reference evidence="23" key="2">
    <citation type="journal article" date="2018" name="Plant J.">
        <title>The Sorghum bicolor reference genome: improved assembly, gene annotations, a transcriptome atlas, and signatures of genome organization.</title>
        <authorList>
            <person name="McCormick R.F."/>
            <person name="Truong S.K."/>
            <person name="Sreedasyam A."/>
            <person name="Jenkins J."/>
            <person name="Shu S."/>
            <person name="Sims D."/>
            <person name="Kennedy M."/>
            <person name="Amirebrahimi M."/>
            <person name="Weers B.D."/>
            <person name="McKinley B."/>
            <person name="Mattison A."/>
            <person name="Morishige D.T."/>
            <person name="Grimwood J."/>
            <person name="Schmutz J."/>
            <person name="Mullet J.E."/>
        </authorList>
    </citation>
    <scope>NUCLEOTIDE SEQUENCE [LARGE SCALE GENOMIC DNA]</scope>
    <source>
        <strain evidence="23">cv. BTx623</strain>
    </source>
</reference>
<keyword evidence="8" id="KW-0808">Transferase</keyword>
<keyword evidence="16" id="KW-0472">Membrane</keyword>
<dbReference type="Gene3D" id="3.30.200.20">
    <property type="entry name" value="Phosphorylase Kinase, domain 1"/>
    <property type="match status" value="1"/>
</dbReference>
<feature type="domain" description="Protein kinase" evidence="21">
    <location>
        <begin position="723"/>
        <end position="1020"/>
    </location>
</feature>
<evidence type="ECO:0000256" key="15">
    <source>
        <dbReference type="ARBA" id="ARBA00022989"/>
    </source>
</evidence>
<dbReference type="Pfam" id="PF08263">
    <property type="entry name" value="LRRNT_2"/>
    <property type="match status" value="1"/>
</dbReference>
<dbReference type="SMART" id="SM00220">
    <property type="entry name" value="S_TKc"/>
    <property type="match status" value="1"/>
</dbReference>
<reference evidence="22 23" key="1">
    <citation type="journal article" date="2009" name="Nature">
        <title>The Sorghum bicolor genome and the diversification of grasses.</title>
        <authorList>
            <person name="Paterson A.H."/>
            <person name="Bowers J.E."/>
            <person name="Bruggmann R."/>
            <person name="Dubchak I."/>
            <person name="Grimwood J."/>
            <person name="Gundlach H."/>
            <person name="Haberer G."/>
            <person name="Hellsten U."/>
            <person name="Mitros T."/>
            <person name="Poliakov A."/>
            <person name="Schmutz J."/>
            <person name="Spannagl M."/>
            <person name="Tang H."/>
            <person name="Wang X."/>
            <person name="Wicker T."/>
            <person name="Bharti A.K."/>
            <person name="Chapman J."/>
            <person name="Feltus F.A."/>
            <person name="Gowik U."/>
            <person name="Grigoriev I.V."/>
            <person name="Lyons E."/>
            <person name="Maher C.A."/>
            <person name="Martis M."/>
            <person name="Narechania A."/>
            <person name="Otillar R.P."/>
            <person name="Penning B.W."/>
            <person name="Salamov A.A."/>
            <person name="Wang Y."/>
            <person name="Zhang L."/>
            <person name="Carpita N.C."/>
            <person name="Freeling M."/>
            <person name="Gingle A.R."/>
            <person name="Hash C.T."/>
            <person name="Keller B."/>
            <person name="Klein P."/>
            <person name="Kresovich S."/>
            <person name="McCann M.C."/>
            <person name="Ming R."/>
            <person name="Peterson D.G."/>
            <person name="Mehboob-ur-Rahman"/>
            <person name="Ware D."/>
            <person name="Westhoff P."/>
            <person name="Mayer K.F."/>
            <person name="Messing J."/>
            <person name="Rokhsar D.S."/>
        </authorList>
    </citation>
    <scope>NUCLEOTIDE SEQUENCE [LARGE SCALE GENOMIC DNA]</scope>
    <source>
        <strain evidence="23">cv. BTx623</strain>
    </source>
</reference>
<sequence length="1047" mass="112255">MNIQVSIPSTHTATRLSSPFTITVAMPNLLVLLLITPLLLNSISHSAKASDPELRALLTMKKDWGNPAALRSWKMSNRSSETTAASASSTHCRWAGIACTNGQVTALSFQNFNISRPIPASICSLRNLTYIDLSHNNLTGEFPAAALYGCSALRFLDLSNNIFSGVLPTDINELSPWMEHLNLSSNGFSGSVPLAIAGFPKLKSLVLDTNSFDGSYPGAAIGNLTQLETLTLASNPFAPGSIPDEFGKLKKLQMLWMSGMNLTGGIPDTLSSLTELTTLALSDNHLHGVIPAWVWKLQKLEILYLYDNSFSGPIMSNITATNIQEIDLSTNWLTGSIPESIGNLTTLSLLYLHLNNLTGPVPSSVVLLPNLADIRLFSNLLSGPLPPALGRYSPLGNLEVSDNFLSGELSPTLCFNKKLYNIEVFNNNFSGVFPAMLAECHTVKNIKAYNNRFVGTLPRAVWSASPNLSTVMIQNNLFSGALPTEMPANIRRIDIGSNMFSGAIPTSATGLRSFMAENNQFSYGLPGDMTKLANLTVLSLAGNQISGCIPVSISALGALSYLNLSGNQITGAIPPAAIGLLPALTVLDLSNNQLEGQIPEDLNNLMHLSYLNLSSNQLVGEVPDALQARTFNAAFFGNPGLCARQDSGMPLPTCQQGGGGGGGRSSARMISNVTATISGISFISFVCVTGWFALRRRKHVTTSWKMIPFGSLSFTEQDIIGNISEENVIGRGGSGKVYRINLGSHKHGGDADDGAGHSHSTVAVKKIGKDGKPDASNDKEFEAEARSLGGLLHGNIVRLLCCISGDDTKLLVYEYMENGSLDRWLHRRHGGKRAAMSGPLDWPMRLNIAIDVARGLSYMHHGFTSPIIHRDIKCSNILLDRGFRAKIADFGLARILTKSGESEPVSAVCGTFGYIAPEYVNRAKVNEKVDVYSFGVVLLELATGRGPQDGGTESGSCLAKWASKRFNNGGSPCVGLLVDGEIQDPAYLDDMVAVFELGVTCTGEDPALRPPMSEVLHRLVQCGRNQMSTDNDIAKDVSGVDSMESIV</sequence>
<dbReference type="GO" id="GO:0004674">
    <property type="term" value="F:protein serine/threonine kinase activity"/>
    <property type="evidence" value="ECO:0007669"/>
    <property type="project" value="UniProtKB-KW"/>
</dbReference>
<evidence type="ECO:0000256" key="6">
    <source>
        <dbReference type="ARBA" id="ARBA00022553"/>
    </source>
</evidence>
<evidence type="ECO:0000256" key="1">
    <source>
        <dbReference type="ARBA" id="ARBA00004162"/>
    </source>
</evidence>
<dbReference type="SUPFAM" id="SSF52058">
    <property type="entry name" value="L domain-like"/>
    <property type="match status" value="1"/>
</dbReference>
<dbReference type="InterPro" id="IPR001245">
    <property type="entry name" value="Ser-Thr/Tyr_kinase_cat_dom"/>
</dbReference>
<evidence type="ECO:0000256" key="17">
    <source>
        <dbReference type="ARBA" id="ARBA00023170"/>
    </source>
</evidence>
<evidence type="ECO:0000313" key="23">
    <source>
        <dbReference type="Proteomes" id="UP000000768"/>
    </source>
</evidence>
<dbReference type="PROSITE" id="PS50011">
    <property type="entry name" value="PROTEIN_KINASE_DOM"/>
    <property type="match status" value="1"/>
</dbReference>
<dbReference type="ExpressionAtlas" id="A0A194YNY1">
    <property type="expression patterns" value="baseline and differential"/>
</dbReference>
<dbReference type="eggNOG" id="ENOG502QQPF">
    <property type="taxonomic scope" value="Eukaryota"/>
</dbReference>
<accession>A0A194YNY1</accession>
<dbReference type="FunCoup" id="A0A194YNY1">
    <property type="interactions" value="130"/>
</dbReference>
<comment type="similarity">
    <text evidence="2">Belongs to the protein kinase superfamily. Ser/Thr protein kinase family.</text>
</comment>
<evidence type="ECO:0000256" key="10">
    <source>
        <dbReference type="ARBA" id="ARBA00022729"/>
    </source>
</evidence>
<dbReference type="FunFam" id="3.80.10.10:FF:000041">
    <property type="entry name" value="LRR receptor-like serine/threonine-protein kinase ERECTA"/>
    <property type="match status" value="1"/>
</dbReference>
<evidence type="ECO:0000256" key="20">
    <source>
        <dbReference type="ARBA" id="ARBA00048679"/>
    </source>
</evidence>
<evidence type="ECO:0000256" key="16">
    <source>
        <dbReference type="ARBA" id="ARBA00023136"/>
    </source>
</evidence>
<evidence type="ECO:0000256" key="11">
    <source>
        <dbReference type="ARBA" id="ARBA00022737"/>
    </source>
</evidence>
<dbReference type="SMART" id="SM00369">
    <property type="entry name" value="LRR_TYP"/>
    <property type="match status" value="7"/>
</dbReference>
<comment type="catalytic activity">
    <reaction evidence="19">
        <text>L-threonyl-[protein] + ATP = O-phospho-L-threonyl-[protein] + ADP + H(+)</text>
        <dbReference type="Rhea" id="RHEA:46608"/>
        <dbReference type="Rhea" id="RHEA-COMP:11060"/>
        <dbReference type="Rhea" id="RHEA-COMP:11605"/>
        <dbReference type="ChEBI" id="CHEBI:15378"/>
        <dbReference type="ChEBI" id="CHEBI:30013"/>
        <dbReference type="ChEBI" id="CHEBI:30616"/>
        <dbReference type="ChEBI" id="CHEBI:61977"/>
        <dbReference type="ChEBI" id="CHEBI:456216"/>
        <dbReference type="EC" id="2.7.11.1"/>
    </reaction>
</comment>
<dbReference type="OrthoDB" id="676979at2759"/>
<keyword evidence="9" id="KW-0812">Transmembrane</keyword>
<organism evidence="22 23">
    <name type="scientific">Sorghum bicolor</name>
    <name type="common">Sorghum</name>
    <name type="synonym">Sorghum vulgare</name>
    <dbReference type="NCBI Taxonomy" id="4558"/>
    <lineage>
        <taxon>Eukaryota</taxon>
        <taxon>Viridiplantae</taxon>
        <taxon>Streptophyta</taxon>
        <taxon>Embryophyta</taxon>
        <taxon>Tracheophyta</taxon>
        <taxon>Spermatophyta</taxon>
        <taxon>Magnoliopsida</taxon>
        <taxon>Liliopsida</taxon>
        <taxon>Poales</taxon>
        <taxon>Poaceae</taxon>
        <taxon>PACMAD clade</taxon>
        <taxon>Panicoideae</taxon>
        <taxon>Andropogonodae</taxon>
        <taxon>Andropogoneae</taxon>
        <taxon>Sorghinae</taxon>
        <taxon>Sorghum</taxon>
    </lineage>
</organism>
<evidence type="ECO:0000256" key="14">
    <source>
        <dbReference type="ARBA" id="ARBA00022840"/>
    </source>
</evidence>
<dbReference type="PRINTS" id="PR00019">
    <property type="entry name" value="LEURICHRPT"/>
</dbReference>
<dbReference type="InterPro" id="IPR051716">
    <property type="entry name" value="Plant_RL_S/T_kinase"/>
</dbReference>
<dbReference type="InParanoid" id="A0A194YNY1"/>
<dbReference type="GO" id="GO:0005524">
    <property type="term" value="F:ATP binding"/>
    <property type="evidence" value="ECO:0007669"/>
    <property type="project" value="UniProtKB-KW"/>
</dbReference>
<evidence type="ECO:0000256" key="19">
    <source>
        <dbReference type="ARBA" id="ARBA00047899"/>
    </source>
</evidence>
<dbReference type="SUPFAM" id="SSF52047">
    <property type="entry name" value="RNI-like"/>
    <property type="match status" value="1"/>
</dbReference>
<keyword evidence="7" id="KW-0433">Leucine-rich repeat</keyword>
<keyword evidence="10" id="KW-0732">Signal</keyword>
<keyword evidence="15" id="KW-1133">Transmembrane helix</keyword>
<dbReference type="InterPro" id="IPR000719">
    <property type="entry name" value="Prot_kinase_dom"/>
</dbReference>
<evidence type="ECO:0000256" key="13">
    <source>
        <dbReference type="ARBA" id="ARBA00022777"/>
    </source>
</evidence>
<keyword evidence="23" id="KW-1185">Reference proteome</keyword>
<keyword evidence="11" id="KW-0677">Repeat</keyword>
<dbReference type="AlphaFoldDB" id="A0A194YNY1"/>
<name>A0A194YNY1_SORBI</name>
<dbReference type="InterPro" id="IPR013210">
    <property type="entry name" value="LRR_N_plant-typ"/>
</dbReference>
<dbReference type="FunFam" id="3.80.10.10:FF:000228">
    <property type="entry name" value="Leucine-rich repeat receptor-like serine/threonine-protein kinase BAM1"/>
    <property type="match status" value="1"/>
</dbReference>
<dbReference type="InterPro" id="IPR001611">
    <property type="entry name" value="Leu-rich_rpt"/>
</dbReference>
<evidence type="ECO:0000256" key="9">
    <source>
        <dbReference type="ARBA" id="ARBA00022692"/>
    </source>
</evidence>